<dbReference type="PANTHER" id="PTHR28630:SF31">
    <property type="entry name" value="PEROXIREDOXIN-LIKE 2A"/>
    <property type="match status" value="1"/>
</dbReference>
<dbReference type="EMBL" id="MCFF01000016">
    <property type="protein sequence ID" value="ORZ17452.1"/>
    <property type="molecule type" value="Genomic_DNA"/>
</dbReference>
<proteinExistence type="inferred from homology"/>
<evidence type="ECO:0000313" key="9">
    <source>
        <dbReference type="Proteomes" id="UP000193648"/>
    </source>
</evidence>
<dbReference type="InterPro" id="IPR032801">
    <property type="entry name" value="PXL2A/B/C"/>
</dbReference>
<evidence type="ECO:0000256" key="1">
    <source>
        <dbReference type="ARBA" id="ARBA00004496"/>
    </source>
</evidence>
<dbReference type="GeneID" id="33565809"/>
<evidence type="ECO:0000256" key="5">
    <source>
        <dbReference type="ARBA" id="ARBA00023849"/>
    </source>
</evidence>
<evidence type="ECO:0000256" key="3">
    <source>
        <dbReference type="ARBA" id="ARBA00023284"/>
    </source>
</evidence>
<dbReference type="Pfam" id="PF13911">
    <property type="entry name" value="AhpC-TSA_2"/>
    <property type="match status" value="1"/>
</dbReference>
<keyword evidence="3" id="KW-0676">Redox-active center</keyword>
<evidence type="ECO:0000256" key="2">
    <source>
        <dbReference type="ARBA" id="ARBA00022490"/>
    </source>
</evidence>
<dbReference type="InParanoid" id="A0A1Y2GQN8"/>
<dbReference type="Proteomes" id="UP000193648">
    <property type="component" value="Unassembled WGS sequence"/>
</dbReference>
<dbReference type="RefSeq" id="XP_021881839.1">
    <property type="nucleotide sequence ID" value="XM_022023965.1"/>
</dbReference>
<keyword evidence="9" id="KW-1185">Reference proteome</keyword>
<protein>
    <recommendedName>
        <fullName evidence="5">Peroxiredoxin-like 2A</fullName>
    </recommendedName>
    <alternativeName>
        <fullName evidence="7">Peroxiredoxin-like 2 activated in M-CSF stimulated monocytes</fullName>
    </alternativeName>
    <alternativeName>
        <fullName evidence="6">Redox-regulatory protein FAM213A</fullName>
    </alternativeName>
</protein>
<sequence length="239" mass="26727">MASTDVSPEQYKAIKDVVLTDFIDKNGETTFKAHELWKEKPAIVIVIRRPGCPFCREEVRILDEHRNIIEKQMGFRMAVVLHEKLGATTFKRDYWNGGETYWDESKGFYKALGGGQLRWASLDQLIRPSLWFNAIRNLRSGVRGNLLVGEGRIFGGLYIVRKGDEGIAYKFEETVLGNIAPIGDILKVCSDISGVDLTEASVQRAKAQEAQVQERADAAAAKGQTECNSDVCEFPPSKL</sequence>
<evidence type="ECO:0000256" key="4">
    <source>
        <dbReference type="ARBA" id="ARBA00023787"/>
    </source>
</evidence>
<comment type="similarity">
    <text evidence="4">Belongs to the peroxiredoxin-like PRXL2 family. PRXL2A subfamily.</text>
</comment>
<name>A0A1Y2GQN8_9FUNG</name>
<comment type="caution">
    <text evidence="8">The sequence shown here is derived from an EMBL/GenBank/DDBJ whole genome shotgun (WGS) entry which is preliminary data.</text>
</comment>
<evidence type="ECO:0000256" key="6">
    <source>
        <dbReference type="ARBA" id="ARBA00032058"/>
    </source>
</evidence>
<evidence type="ECO:0000256" key="7">
    <source>
        <dbReference type="ARBA" id="ARBA00032129"/>
    </source>
</evidence>
<comment type="subcellular location">
    <subcellularLocation>
        <location evidence="1">Cytoplasm</location>
    </subcellularLocation>
</comment>
<dbReference type="InterPro" id="IPR036249">
    <property type="entry name" value="Thioredoxin-like_sf"/>
</dbReference>
<dbReference type="PANTHER" id="PTHR28630">
    <property type="match status" value="1"/>
</dbReference>
<keyword evidence="2" id="KW-0963">Cytoplasm</keyword>
<dbReference type="SUPFAM" id="SSF52833">
    <property type="entry name" value="Thioredoxin-like"/>
    <property type="match status" value="1"/>
</dbReference>
<reference evidence="8 9" key="1">
    <citation type="submission" date="2016-07" db="EMBL/GenBank/DDBJ databases">
        <title>Pervasive Adenine N6-methylation of Active Genes in Fungi.</title>
        <authorList>
            <consortium name="DOE Joint Genome Institute"/>
            <person name="Mondo S.J."/>
            <person name="Dannebaum R.O."/>
            <person name="Kuo R.C."/>
            <person name="Labutti K."/>
            <person name="Haridas S."/>
            <person name="Kuo A."/>
            <person name="Salamov A."/>
            <person name="Ahrendt S.R."/>
            <person name="Lipzen A."/>
            <person name="Sullivan W."/>
            <person name="Andreopoulos W.B."/>
            <person name="Clum A."/>
            <person name="Lindquist E."/>
            <person name="Daum C."/>
            <person name="Ramamoorthy G.K."/>
            <person name="Gryganskyi A."/>
            <person name="Culley D."/>
            <person name="Magnuson J.K."/>
            <person name="James T.Y."/>
            <person name="O'Malley M.A."/>
            <person name="Stajich J.E."/>
            <person name="Spatafora J.W."/>
            <person name="Visel A."/>
            <person name="Grigoriev I.V."/>
        </authorList>
    </citation>
    <scope>NUCLEOTIDE SEQUENCE [LARGE SCALE GENOMIC DNA]</scope>
    <source>
        <strain evidence="8 9">NRRL 3116</strain>
    </source>
</reference>
<evidence type="ECO:0000313" key="8">
    <source>
        <dbReference type="EMBL" id="ORZ17452.1"/>
    </source>
</evidence>
<gene>
    <name evidence="8" type="ORF">BCR41DRAFT_352527</name>
</gene>
<accession>A0A1Y2GQN8</accession>
<dbReference type="GO" id="GO:0005737">
    <property type="term" value="C:cytoplasm"/>
    <property type="evidence" value="ECO:0007669"/>
    <property type="project" value="UniProtKB-SubCell"/>
</dbReference>
<dbReference type="AlphaFoldDB" id="A0A1Y2GQN8"/>
<organism evidence="8 9">
    <name type="scientific">Lobosporangium transversale</name>
    <dbReference type="NCBI Taxonomy" id="64571"/>
    <lineage>
        <taxon>Eukaryota</taxon>
        <taxon>Fungi</taxon>
        <taxon>Fungi incertae sedis</taxon>
        <taxon>Mucoromycota</taxon>
        <taxon>Mortierellomycotina</taxon>
        <taxon>Mortierellomycetes</taxon>
        <taxon>Mortierellales</taxon>
        <taxon>Mortierellaceae</taxon>
        <taxon>Lobosporangium</taxon>
    </lineage>
</organism>
<dbReference type="OrthoDB" id="40334at2759"/>